<evidence type="ECO:0000313" key="3">
    <source>
        <dbReference type="EMBL" id="NWH06624.1"/>
    </source>
</evidence>
<evidence type="ECO:0000313" key="4">
    <source>
        <dbReference type="Proteomes" id="UP000553343"/>
    </source>
</evidence>
<reference evidence="3 4" key="1">
    <citation type="submission" date="2020-06" db="EMBL/GenBank/DDBJ databases">
        <title>High-quality draft genome of sulfate reducer Desulfobacter latus type strain AcrS2 isolated from marine sediment.</title>
        <authorList>
            <person name="Hoppe M."/>
            <person name="Larsen C.K."/>
            <person name="Marshall I.P.G."/>
            <person name="Schramm A."/>
            <person name="Marietou A.G."/>
        </authorList>
    </citation>
    <scope>NUCLEOTIDE SEQUENCE [LARGE SCALE GENOMIC DNA]</scope>
    <source>
        <strain evidence="3 4">AcRS2</strain>
    </source>
</reference>
<comment type="caution">
    <text evidence="3">The sequence shown here is derived from an EMBL/GenBank/DDBJ whole genome shotgun (WGS) entry which is preliminary data.</text>
</comment>
<dbReference type="EMBL" id="JACADJ010000091">
    <property type="protein sequence ID" value="NWH06624.1"/>
    <property type="molecule type" value="Genomic_DNA"/>
</dbReference>
<dbReference type="AlphaFoldDB" id="A0A850SZ97"/>
<protein>
    <submittedName>
        <fullName evidence="3">Universal stress protein</fullName>
    </submittedName>
</protein>
<proteinExistence type="inferred from homology"/>
<dbReference type="PANTHER" id="PTHR46268:SF6">
    <property type="entry name" value="UNIVERSAL STRESS PROTEIN UP12"/>
    <property type="match status" value="1"/>
</dbReference>
<dbReference type="RefSeq" id="WP_178368078.1">
    <property type="nucleotide sequence ID" value="NZ_JACADJ010000091.1"/>
</dbReference>
<gene>
    <name evidence="3" type="ORF">HXW94_16800</name>
</gene>
<comment type="similarity">
    <text evidence="1">Belongs to the universal stress protein A family.</text>
</comment>
<dbReference type="Pfam" id="PF00582">
    <property type="entry name" value="Usp"/>
    <property type="match status" value="1"/>
</dbReference>
<dbReference type="InterPro" id="IPR014729">
    <property type="entry name" value="Rossmann-like_a/b/a_fold"/>
</dbReference>
<name>A0A850SZ97_9BACT</name>
<dbReference type="CDD" id="cd00293">
    <property type="entry name" value="USP-like"/>
    <property type="match status" value="2"/>
</dbReference>
<dbReference type="SUPFAM" id="SSF52402">
    <property type="entry name" value="Adenine nucleotide alpha hydrolases-like"/>
    <property type="match status" value="2"/>
</dbReference>
<dbReference type="Gene3D" id="3.40.50.620">
    <property type="entry name" value="HUPs"/>
    <property type="match status" value="2"/>
</dbReference>
<sequence>MSEEKKILVTLDGSKRSGRTVDYLCRFKPFRDRKITLFNITTPVPEAYYDLIRDSFSKIAVSQVNAWEMGRKTIMTEFLKEARRKMIAAGYKSDNIELKLTSLEKGVARDILNEIKTNEYHGLVIRRRGSSESMPGVTMGGVAAKLVEKASSLPLMIAGTHEIHHYLCIAVDGSPASGRAIHYTADMMAKTNCRILLCAIMRTTVTDSVPEGKDPFVDMSLQAKRILDEALAEAKQILTQAGIPEDRIETRLIQGAQSRAGALLDKARAAKCDTIVMGRKGVSDVEDFDLGRIPKKIIYASRKFTIWLIP</sequence>
<evidence type="ECO:0000259" key="2">
    <source>
        <dbReference type="Pfam" id="PF00582"/>
    </source>
</evidence>
<accession>A0A850SZ97</accession>
<evidence type="ECO:0000256" key="1">
    <source>
        <dbReference type="ARBA" id="ARBA00008791"/>
    </source>
</evidence>
<organism evidence="3 4">
    <name type="scientific">Desulfobacter latus</name>
    <dbReference type="NCBI Taxonomy" id="2292"/>
    <lineage>
        <taxon>Bacteria</taxon>
        <taxon>Pseudomonadati</taxon>
        <taxon>Thermodesulfobacteriota</taxon>
        <taxon>Desulfobacteria</taxon>
        <taxon>Desulfobacterales</taxon>
        <taxon>Desulfobacteraceae</taxon>
        <taxon>Desulfobacter</taxon>
    </lineage>
</organism>
<dbReference type="PANTHER" id="PTHR46268">
    <property type="entry name" value="STRESS RESPONSE PROTEIN NHAX"/>
    <property type="match status" value="1"/>
</dbReference>
<dbReference type="InterPro" id="IPR006016">
    <property type="entry name" value="UspA"/>
</dbReference>
<keyword evidence="4" id="KW-1185">Reference proteome</keyword>
<dbReference type="Proteomes" id="UP000553343">
    <property type="component" value="Unassembled WGS sequence"/>
</dbReference>
<feature type="domain" description="UspA" evidence="2">
    <location>
        <begin position="168"/>
        <end position="299"/>
    </location>
</feature>